<keyword evidence="2" id="KW-1133">Transmembrane helix</keyword>
<evidence type="ECO:0000256" key="2">
    <source>
        <dbReference type="SAM" id="Phobius"/>
    </source>
</evidence>
<name>A0ABQ5SF41_9CHLO</name>
<keyword evidence="4" id="KW-1185">Reference proteome</keyword>
<gene>
    <name evidence="3" type="ORF">VaNZ11_012896</name>
</gene>
<dbReference type="EMBL" id="BSDZ01000079">
    <property type="protein sequence ID" value="GLI68470.1"/>
    <property type="molecule type" value="Genomic_DNA"/>
</dbReference>
<sequence length="276" mass="30279">MEHQVAEANHKLQGAPMSMTSIGWLLSLPVSLPASLMLSAWSKCFSILRRIFSPSVQGDFKISVRPLAKDADMQTELNMCDLDRFMAIMQGNEDAVCDHRQLLELARKDNQALRTELEGALARMSLLSQHNADLEGYKERLMGVLQDMVLPVFEQLTQATEADDVANISADVLRALHNTRHLFMEPSCATAEPSPAGKLSDGGYWSSPFCDTLAQSSRSPHSTTPARAFQGIDDTHHGDNSRGIMSTTQSNSAAKVLSFGSPTRTTAVMHILTDDF</sequence>
<protein>
    <submittedName>
        <fullName evidence="3">Uncharacterized protein</fullName>
    </submittedName>
</protein>
<proteinExistence type="predicted"/>
<dbReference type="Proteomes" id="UP001165090">
    <property type="component" value="Unassembled WGS sequence"/>
</dbReference>
<keyword evidence="2" id="KW-0812">Transmembrane</keyword>
<organism evidence="3 4">
    <name type="scientific">Volvox africanus</name>
    <dbReference type="NCBI Taxonomy" id="51714"/>
    <lineage>
        <taxon>Eukaryota</taxon>
        <taxon>Viridiplantae</taxon>
        <taxon>Chlorophyta</taxon>
        <taxon>core chlorophytes</taxon>
        <taxon>Chlorophyceae</taxon>
        <taxon>CS clade</taxon>
        <taxon>Chlamydomonadales</taxon>
        <taxon>Volvocaceae</taxon>
        <taxon>Volvox</taxon>
    </lineage>
</organism>
<accession>A0ABQ5SF41</accession>
<feature type="region of interest" description="Disordered" evidence="1">
    <location>
        <begin position="215"/>
        <end position="242"/>
    </location>
</feature>
<keyword evidence="2" id="KW-0472">Membrane</keyword>
<feature type="transmembrane region" description="Helical" evidence="2">
    <location>
        <begin position="22"/>
        <end position="41"/>
    </location>
</feature>
<evidence type="ECO:0000313" key="3">
    <source>
        <dbReference type="EMBL" id="GLI68470.1"/>
    </source>
</evidence>
<comment type="caution">
    <text evidence="3">The sequence shown here is derived from an EMBL/GenBank/DDBJ whole genome shotgun (WGS) entry which is preliminary data.</text>
</comment>
<evidence type="ECO:0000256" key="1">
    <source>
        <dbReference type="SAM" id="MobiDB-lite"/>
    </source>
</evidence>
<feature type="compositionally biased region" description="Polar residues" evidence="1">
    <location>
        <begin position="215"/>
        <end position="225"/>
    </location>
</feature>
<reference evidence="3 4" key="1">
    <citation type="journal article" date="2023" name="IScience">
        <title>Expanded male sex-determining region conserved during the evolution of homothallism in the green alga Volvox.</title>
        <authorList>
            <person name="Yamamoto K."/>
            <person name="Matsuzaki R."/>
            <person name="Mahakham W."/>
            <person name="Heman W."/>
            <person name="Sekimoto H."/>
            <person name="Kawachi M."/>
            <person name="Minakuchi Y."/>
            <person name="Toyoda A."/>
            <person name="Nozaki H."/>
        </authorList>
    </citation>
    <scope>NUCLEOTIDE SEQUENCE [LARGE SCALE GENOMIC DNA]</scope>
    <source>
        <strain evidence="3 4">NIES-4468</strain>
    </source>
</reference>
<evidence type="ECO:0000313" key="4">
    <source>
        <dbReference type="Proteomes" id="UP001165090"/>
    </source>
</evidence>